<dbReference type="EC" id="1.15.1.1" evidence="4"/>
<dbReference type="PROSITE" id="PS51211">
    <property type="entry name" value="VITELLOGENIN"/>
    <property type="match status" value="1"/>
</dbReference>
<evidence type="ECO:0000256" key="4">
    <source>
        <dbReference type="ARBA" id="ARBA00012682"/>
    </source>
</evidence>
<comment type="caution">
    <text evidence="15">Lacks conserved residue(s) required for the propagation of feature annotation.</text>
</comment>
<keyword evidence="11" id="KW-0186">Copper</keyword>
<dbReference type="PANTHER" id="PTHR23345:SF15">
    <property type="entry name" value="VITELLOGENIN 1-RELATED"/>
    <property type="match status" value="1"/>
</dbReference>
<dbReference type="InterPro" id="IPR001747">
    <property type="entry name" value="Vitellogenin_N"/>
</dbReference>
<comment type="cofactor">
    <cofactor evidence="1">
        <name>Cu cation</name>
        <dbReference type="ChEBI" id="CHEBI:23378"/>
    </cofactor>
</comment>
<dbReference type="Gene3D" id="1.25.10.20">
    <property type="entry name" value="Vitellinogen, superhelical"/>
    <property type="match status" value="2"/>
</dbReference>
<comment type="similarity">
    <text evidence="3">Belongs to the Cu-Zn superoxide dismutase family.</text>
</comment>
<dbReference type="Pfam" id="PF01347">
    <property type="entry name" value="Vitellogenin_N"/>
    <property type="match status" value="2"/>
</dbReference>
<dbReference type="GO" id="GO:0005319">
    <property type="term" value="F:lipid transporter activity"/>
    <property type="evidence" value="ECO:0007669"/>
    <property type="project" value="InterPro"/>
</dbReference>
<dbReference type="CDD" id="cd00305">
    <property type="entry name" value="Cu-Zn_Superoxide_Dismutase"/>
    <property type="match status" value="1"/>
</dbReference>
<feature type="domain" description="VWFD" evidence="19">
    <location>
        <begin position="1848"/>
        <end position="2025"/>
    </location>
</feature>
<evidence type="ECO:0000256" key="16">
    <source>
        <dbReference type="SAM" id="MobiDB-lite"/>
    </source>
</evidence>
<dbReference type="InterPro" id="IPR001424">
    <property type="entry name" value="SOD_Cu_Zn_dom"/>
</dbReference>
<evidence type="ECO:0000313" key="20">
    <source>
        <dbReference type="EMBL" id="KZS03190.1"/>
    </source>
</evidence>
<keyword evidence="10" id="KW-0560">Oxidoreductase</keyword>
<keyword evidence="21" id="KW-1185">Reference proteome</keyword>
<dbReference type="Pfam" id="PF09172">
    <property type="entry name" value="Vit_open_b-sht"/>
    <property type="match status" value="1"/>
</dbReference>
<dbReference type="SUPFAM" id="SSF48431">
    <property type="entry name" value="Lipovitellin-phosvitin complex, superhelical domain"/>
    <property type="match status" value="1"/>
</dbReference>
<keyword evidence="9" id="KW-0049">Antioxidant</keyword>
<dbReference type="SMR" id="A0A164KEC2"/>
<protein>
    <recommendedName>
        <fullName evidence="4">superoxide dismutase</fullName>
        <ecNumber evidence="4">1.15.1.1</ecNumber>
    </recommendedName>
</protein>
<evidence type="ECO:0000256" key="9">
    <source>
        <dbReference type="ARBA" id="ARBA00022862"/>
    </source>
</evidence>
<feature type="compositionally biased region" description="Basic and acidic residues" evidence="16">
    <location>
        <begin position="902"/>
        <end position="935"/>
    </location>
</feature>
<evidence type="ECO:0000256" key="7">
    <source>
        <dbReference type="ARBA" id="ARBA00022761"/>
    </source>
</evidence>
<dbReference type="PRINTS" id="PR00068">
    <property type="entry name" value="CUZNDISMTASE"/>
</dbReference>
<keyword evidence="5" id="KW-0479">Metal-binding</keyword>
<dbReference type="Gene3D" id="2.30.230.10">
    <property type="entry name" value="Lipovitellin, beta-sheet shell regions, chain A"/>
    <property type="match status" value="1"/>
</dbReference>
<evidence type="ECO:0000256" key="6">
    <source>
        <dbReference type="ARBA" id="ARBA00022729"/>
    </source>
</evidence>
<dbReference type="SMART" id="SM00216">
    <property type="entry name" value="VWD"/>
    <property type="match status" value="1"/>
</dbReference>
<feature type="signal peptide" evidence="17">
    <location>
        <begin position="1"/>
        <end position="21"/>
    </location>
</feature>
<evidence type="ECO:0000259" key="19">
    <source>
        <dbReference type="PROSITE" id="PS51233"/>
    </source>
</evidence>
<dbReference type="FunFam" id="2.60.40.200:FF:000013">
    <property type="entry name" value="Superoxide dismutase [Cu-Zn]"/>
    <property type="match status" value="1"/>
</dbReference>
<dbReference type="OrthoDB" id="160294at2759"/>
<dbReference type="SUPFAM" id="SSF49329">
    <property type="entry name" value="Cu,Zn superoxide dismutase-like"/>
    <property type="match status" value="1"/>
</dbReference>
<evidence type="ECO:0000256" key="14">
    <source>
        <dbReference type="ARBA" id="ARBA00049204"/>
    </source>
</evidence>
<keyword evidence="6 17" id="KW-0732">Signal</keyword>
<accession>A0A164KEC2</accession>
<dbReference type="SUPFAM" id="SSF56968">
    <property type="entry name" value="Lipovitellin-phosvitin complex, beta-sheet shell regions"/>
    <property type="match status" value="2"/>
</dbReference>
<sequence length="2179" mass="246270">MVTKMRFFALFIVIAVSACAGKSIEGPRRAIVSILNDGINGKIIFEQASPKSPVKIRGTVYGLEPGMHGMHVHEGQQLGADCHQVGPHFNPTGKQHGGPRDANRHVGDLGNIRAMPSGQVSRAEISILSQVMSLYEDQQNSVLNRALVIHANADDLGRGNGPESLKTGNSGAHIACGLISSVDVDEQNIEIDEQLVSGHPQHGHHGHNRSQNGNTHSAESKPLRSLEDWSSFETIKPAKPHDGFELKTAVPTHNVWKVGRVYEYDYSGFLSTGMMGISPIISGGSISGRLTVEPVDHSTINIAFTNLSGKMFNEAVLEEFVKADPGINVPLMDKEHLVKPIQMKIVNGRIENVAISKSEPLWTVNFKRAVAAQLQLQLDGASGVFHKEEHSAYYAENTVYYTMEGCTSGECQTWYHISRIPKQQLVSNPQLLAVPELCEGFPVYEIVKNRDFDKCKNLPVFNYISTPGMQCDVTSGASCQNEWAHVDLVRILGCKINEETFIVQRIKTMDRLVTKPFAYETEALEGLTIQKIELVDIKNQKSDHTMMKMPADVQHYKSLTYAYDEEHATEGSRMSQPGLRDINTPLVMNVEKEKAIKEADRLLSEILRDIEGTEYYTDPSGKFVADKIEMMRKAISNLEFPELSAFVSKHLSKESDEWSPVSQVILDALVISGTNPSVMIVRDWILKGRLQGEQAVIAISTLPATIKTPTKQLLINLIELMKSEVVTSNRDLKFATALSVSRLVYQACINSTTSTNLFPKMVMGEFCSVRDPLVTRQLVPWLNEQLKKATDDVERIAMMAALGNIGHEVIIPSILPHISSCEPSSHFEAQWYERHRRSMRDDEEPMIKKEWRKKWLTYKKKHHNKEASVEELLDQFEEELRSEMEEEKTGGKSQKKTHRPEHKKENKKDNKKSAKLSKKDEKKERKAAKKDGKEYEELEEDIKMDEKEDKEAFKSAKKEEKDEFKSGKKEEKKEIKSMVKEEKQEIKKMKSEIKTEKSNEKEFELFNEFTDEEDVVTDFEEDVEEEEDSLSMEDVEDMAACNILRTKAIYALSTMAVNKHEIVSKILMPVYFNKAEETEIRLAALSLLFISNPPVAFWERVALSTWVESNDQVSHYIYTTIASLVSNKDPKRRDITQRAESVLPMMKPMRWTSFVSSNYLKAGYEEKTRLGYLTKTVNFPGYESFIPSNHYNSLYLTFGPWFTRLFDVSINSKQPEKFLDKLLGKTFLRGKSNKDESLHTHPDLEKIQKELKIEARATGQPEIFIYVNFMDNYQRFLAITPLSIEKMVEKLIRNSVERSARSESSFSVHKVLPMIDVFVRVPSAMGLAYSGIGQVRLFASVKTDTRTNVDFKSMKSLRAQTEGTIMPVFNLDICNKITLEMPFSRSYPTAGVHVEMIVAMPGRFSIIADMDKANIETSWEFLGGKLRLARHAVIPYTTIRKLGDYTPSLLLPETKPIMLLNKPLQTETPFGGQALGLNMLLTERGDVQALRAPNAYNQDWFGYLLFSALPSTLRYHETNLFLDQAKSETKIIKSSFSIVVKQGEEVNSELLEEEERENKGLMKKMKKVDERDIFEQFGRKERKFQELFNQMAEPVGYSLEMAIELVGSAKPRVFGTSLSYGVGDYGRSHRGSLKVEKRFESEMGENFVLCVDVDAKLPRPSVVRREEFLRDDISRTSSIKIGFGKSCTDDRKIIINAQMARSEDEIPSTIQSQMQERQCAKQELFGRGVSEECLSTRRLAAILNKGVVTIDYNEMPGVVRNVTTKVSNLFRRWMGEHMSDNQVDVKNTASQIRIETVYYPIIGSMDLRVYKPESNTFYHGINIHPLAEAVLPFNPRLTAFRAVYGGPGLCMVDRDSVTTYDGLTYNTSIEGCDQLITKDCSGRYKMAVLAREEKNAKVVTVYLNREKIEINPAQKKAKVNEVEHVFNDVSRVYQVRDVDQDIIALIRMTSDGFMEVDSPSHLIRVTASAEEVILLNSPIHRGRLCGLCGSQTGDKITDLAGPKKCPLPENLMSVAYELRQPAGCKSAQTPGEKEVLRRIQDKCIKEESHAVFGLTDRRPMAPMFQQHVLSMGIRSAETDCDLSRNRMIHRGRKRCFSVEPALKCSAGCQPAEFETVKMGFHCLPSGPLSDQLKEALPIRPLDELAGMEVTNMAVLRVPSSCTPSSVRVEDKEPKSHRHH</sequence>
<feature type="compositionally biased region" description="Basic and acidic residues" evidence="16">
    <location>
        <begin position="880"/>
        <end position="890"/>
    </location>
</feature>
<comment type="cofactor">
    <cofactor evidence="2">
        <name>Zn(2+)</name>
        <dbReference type="ChEBI" id="CHEBI:29105"/>
    </cofactor>
</comment>
<dbReference type="GO" id="GO:0004784">
    <property type="term" value="F:superoxide dismutase activity"/>
    <property type="evidence" value="ECO:0007669"/>
    <property type="project" value="UniProtKB-EC"/>
</dbReference>
<comment type="catalytic activity">
    <reaction evidence="14">
        <text>2 superoxide + 2 H(+) = H2O2 + O2</text>
        <dbReference type="Rhea" id="RHEA:20696"/>
        <dbReference type="ChEBI" id="CHEBI:15378"/>
        <dbReference type="ChEBI" id="CHEBI:15379"/>
        <dbReference type="ChEBI" id="CHEBI:16240"/>
        <dbReference type="ChEBI" id="CHEBI:18421"/>
        <dbReference type="EC" id="1.15.1.1"/>
    </reaction>
</comment>
<feature type="chain" id="PRO_5007851186" description="superoxide dismutase" evidence="17">
    <location>
        <begin position="22"/>
        <end position="2179"/>
    </location>
</feature>
<evidence type="ECO:0000256" key="15">
    <source>
        <dbReference type="PROSITE-ProRule" id="PRU00557"/>
    </source>
</evidence>
<dbReference type="SMART" id="SM01169">
    <property type="entry name" value="DUF1943"/>
    <property type="match status" value="1"/>
</dbReference>
<dbReference type="PANTHER" id="PTHR23345">
    <property type="entry name" value="VITELLOGENIN-RELATED"/>
    <property type="match status" value="1"/>
</dbReference>
<dbReference type="STRING" id="35525.A0A164KEC2"/>
<dbReference type="PROSITE" id="PS51233">
    <property type="entry name" value="VWFD"/>
    <property type="match status" value="1"/>
</dbReference>
<keyword evidence="7" id="KW-0758">Storage protein</keyword>
<evidence type="ECO:0000259" key="18">
    <source>
        <dbReference type="PROSITE" id="PS51211"/>
    </source>
</evidence>
<dbReference type="InterPro" id="IPR036423">
    <property type="entry name" value="SOD-like_Cu/Zn_dom_sf"/>
</dbReference>
<keyword evidence="8" id="KW-0862">Zinc</keyword>
<evidence type="ECO:0000256" key="3">
    <source>
        <dbReference type="ARBA" id="ARBA00010457"/>
    </source>
</evidence>
<evidence type="ECO:0000256" key="11">
    <source>
        <dbReference type="ARBA" id="ARBA00023008"/>
    </source>
</evidence>
<proteinExistence type="inferred from homology"/>
<dbReference type="InterPro" id="IPR015255">
    <property type="entry name" value="Vitellinogen_open_b-sht"/>
</dbReference>
<gene>
    <name evidence="20" type="ORF">APZ42_034043</name>
</gene>
<keyword evidence="12" id="KW-1015">Disulfide bond</keyword>
<evidence type="ECO:0000256" key="1">
    <source>
        <dbReference type="ARBA" id="ARBA00001935"/>
    </source>
</evidence>
<evidence type="ECO:0000256" key="5">
    <source>
        <dbReference type="ARBA" id="ARBA00022723"/>
    </source>
</evidence>
<dbReference type="Pfam" id="PF00094">
    <property type="entry name" value="VWD"/>
    <property type="match status" value="1"/>
</dbReference>
<dbReference type="GO" id="GO:0046872">
    <property type="term" value="F:metal ion binding"/>
    <property type="evidence" value="ECO:0007669"/>
    <property type="project" value="UniProtKB-KW"/>
</dbReference>
<reference evidence="20 21" key="1">
    <citation type="submission" date="2016-03" db="EMBL/GenBank/DDBJ databases">
        <title>EvidentialGene: Evidence-directed Construction of Genes on Genomes.</title>
        <authorList>
            <person name="Gilbert D.G."/>
            <person name="Choi J.-H."/>
            <person name="Mockaitis K."/>
            <person name="Colbourne J."/>
            <person name="Pfrender M."/>
        </authorList>
    </citation>
    <scope>NUCLEOTIDE SEQUENCE [LARGE SCALE GENOMIC DNA]</scope>
    <source>
        <strain evidence="20 21">Xinb3</strain>
        <tissue evidence="20">Complete organism</tissue>
    </source>
</reference>
<dbReference type="Proteomes" id="UP000076858">
    <property type="component" value="Unassembled WGS sequence"/>
</dbReference>
<evidence type="ECO:0000256" key="13">
    <source>
        <dbReference type="ARBA" id="ARBA00023180"/>
    </source>
</evidence>
<dbReference type="Pfam" id="PF00080">
    <property type="entry name" value="Sod_Cu"/>
    <property type="match status" value="1"/>
</dbReference>
<dbReference type="PROSITE" id="PS51257">
    <property type="entry name" value="PROKAR_LIPOPROTEIN"/>
    <property type="match status" value="1"/>
</dbReference>
<dbReference type="GO" id="GO:0045735">
    <property type="term" value="F:nutrient reservoir activity"/>
    <property type="evidence" value="ECO:0007669"/>
    <property type="project" value="UniProtKB-KW"/>
</dbReference>
<dbReference type="InterPro" id="IPR050733">
    <property type="entry name" value="Vitellogenin/Apolipophorin"/>
</dbReference>
<dbReference type="InterPro" id="IPR001846">
    <property type="entry name" value="VWF_type-D"/>
</dbReference>
<feature type="region of interest" description="Disordered" evidence="16">
    <location>
        <begin position="880"/>
        <end position="981"/>
    </location>
</feature>
<dbReference type="InterPro" id="IPR011030">
    <property type="entry name" value="Lipovitellin_superhlx_dom"/>
</dbReference>
<keyword evidence="13" id="KW-0325">Glycoprotein</keyword>
<evidence type="ECO:0000256" key="8">
    <source>
        <dbReference type="ARBA" id="ARBA00022833"/>
    </source>
</evidence>
<dbReference type="Gene3D" id="2.60.40.200">
    <property type="entry name" value="Superoxide dismutase, copper/zinc binding domain"/>
    <property type="match status" value="1"/>
</dbReference>
<dbReference type="InterPro" id="IPR015819">
    <property type="entry name" value="Lipid_transp_b-sht_shell"/>
</dbReference>
<evidence type="ECO:0000256" key="17">
    <source>
        <dbReference type="SAM" id="SignalP"/>
    </source>
</evidence>
<feature type="compositionally biased region" description="Basic and acidic residues" evidence="16">
    <location>
        <begin position="944"/>
        <end position="981"/>
    </location>
</feature>
<evidence type="ECO:0000256" key="2">
    <source>
        <dbReference type="ARBA" id="ARBA00001947"/>
    </source>
</evidence>
<name>A0A164KEC2_9CRUS</name>
<dbReference type="EMBL" id="LRGB01003325">
    <property type="protein sequence ID" value="KZS03190.1"/>
    <property type="molecule type" value="Genomic_DNA"/>
</dbReference>
<dbReference type="InterPro" id="IPR015816">
    <property type="entry name" value="Vitellinogen_b-sht_N"/>
</dbReference>
<feature type="region of interest" description="Disordered" evidence="16">
    <location>
        <begin position="197"/>
        <end position="223"/>
    </location>
</feature>
<feature type="domain" description="Vitellogenin" evidence="18">
    <location>
        <begin position="256"/>
        <end position="1190"/>
    </location>
</feature>
<evidence type="ECO:0000256" key="10">
    <source>
        <dbReference type="ARBA" id="ARBA00023002"/>
    </source>
</evidence>
<dbReference type="SMART" id="SM00638">
    <property type="entry name" value="LPD_N"/>
    <property type="match status" value="1"/>
</dbReference>
<comment type="caution">
    <text evidence="20">The sequence shown here is derived from an EMBL/GenBank/DDBJ whole genome shotgun (WGS) entry which is preliminary data.</text>
</comment>
<organism evidence="20 21">
    <name type="scientific">Daphnia magna</name>
    <dbReference type="NCBI Taxonomy" id="35525"/>
    <lineage>
        <taxon>Eukaryota</taxon>
        <taxon>Metazoa</taxon>
        <taxon>Ecdysozoa</taxon>
        <taxon>Arthropoda</taxon>
        <taxon>Crustacea</taxon>
        <taxon>Branchiopoda</taxon>
        <taxon>Diplostraca</taxon>
        <taxon>Cladocera</taxon>
        <taxon>Anomopoda</taxon>
        <taxon>Daphniidae</taxon>
        <taxon>Daphnia</taxon>
    </lineage>
</organism>
<evidence type="ECO:0000256" key="12">
    <source>
        <dbReference type="ARBA" id="ARBA00023157"/>
    </source>
</evidence>
<evidence type="ECO:0000313" key="21">
    <source>
        <dbReference type="Proteomes" id="UP000076858"/>
    </source>
</evidence>